<organism evidence="2 3">
    <name type="scientific">Leekyejoonella antrihumi</name>
    <dbReference type="NCBI Taxonomy" id="1660198"/>
    <lineage>
        <taxon>Bacteria</taxon>
        <taxon>Bacillati</taxon>
        <taxon>Actinomycetota</taxon>
        <taxon>Actinomycetes</taxon>
        <taxon>Micrococcales</taxon>
        <taxon>Dermacoccaceae</taxon>
        <taxon>Leekyejoonella</taxon>
    </lineage>
</organism>
<evidence type="ECO:0000256" key="1">
    <source>
        <dbReference type="SAM" id="Phobius"/>
    </source>
</evidence>
<comment type="caution">
    <text evidence="2">The sequence shown here is derived from an EMBL/GenBank/DDBJ whole genome shotgun (WGS) entry which is preliminary data.</text>
</comment>
<dbReference type="Proteomes" id="UP000320244">
    <property type="component" value="Unassembled WGS sequence"/>
</dbReference>
<keyword evidence="1" id="KW-0812">Transmembrane</keyword>
<name>A0A563E8L2_9MICO</name>
<feature type="transmembrane region" description="Helical" evidence="1">
    <location>
        <begin position="358"/>
        <end position="380"/>
    </location>
</feature>
<keyword evidence="1" id="KW-0472">Membrane</keyword>
<dbReference type="InterPro" id="IPR018650">
    <property type="entry name" value="STSV1_Orf64"/>
</dbReference>
<feature type="transmembrane region" description="Helical" evidence="1">
    <location>
        <begin position="330"/>
        <end position="352"/>
    </location>
</feature>
<reference evidence="2 3" key="2">
    <citation type="submission" date="2019-08" db="EMBL/GenBank/DDBJ databases">
        <title>Jejuicoccus antrihumi gen. nov., sp. nov., a new member of the family Dermacoccaceae isolated from a cave.</title>
        <authorList>
            <person name="Schumann P."/>
            <person name="Kim I.S."/>
        </authorList>
    </citation>
    <scope>NUCLEOTIDE SEQUENCE [LARGE SCALE GENOMIC DNA]</scope>
    <source>
        <strain evidence="2 3">C5-26</strain>
    </source>
</reference>
<evidence type="ECO:0000313" key="2">
    <source>
        <dbReference type="EMBL" id="TWP38154.1"/>
    </source>
</evidence>
<feature type="transmembrane region" description="Helical" evidence="1">
    <location>
        <begin position="156"/>
        <end position="174"/>
    </location>
</feature>
<dbReference type="EMBL" id="VCQV01000003">
    <property type="protein sequence ID" value="TWP38154.1"/>
    <property type="molecule type" value="Genomic_DNA"/>
</dbReference>
<feature type="transmembrane region" description="Helical" evidence="1">
    <location>
        <begin position="133"/>
        <end position="149"/>
    </location>
</feature>
<keyword evidence="1" id="KW-1133">Transmembrane helix</keyword>
<proteinExistence type="predicted"/>
<accession>A0A563E8L2</accession>
<feature type="transmembrane region" description="Helical" evidence="1">
    <location>
        <begin position="20"/>
        <end position="44"/>
    </location>
</feature>
<sequence>MSGDATPAGAAVRIPLAGDTARACLVGLFAGAVAFAWFAIIALARWDLGRTTSYDLGIFSQGAQQWSIGHLPSSFIRGPHTLLADHFSPITAVFGVAWRIWPDPRALLLTQGLCLAIAVGVVAGIAAIRIGTWAGFAVLLLGAAGRALVAGDLFDVHEVCFAAPLMALLVWAMLWHRLRWVVVACVLLLTVKEDLGLTVIAAGALWWWRGWWHARGRDGERRARREGLVLSGLGVVGLIVAVGVIAHFNPGGSSSYLTYFGAGGGDELIGSSAAPVNGLDLLGRAGPLVFFTAACLVIGWRSNLTWLAIPTLAWRTFSSNPHYWSSRYHYAVDLVPIALGAAIEAWPYAVAWWHARRWATPCAIVVALASAGLTVGGGVASLTRQQISPLAAFHTSARVRDLQRASAQIPDGARVAAQNNLGPYLIADHRVTMLGSGRPEHVSYAVFTLGDVSQFQATPCQRTTYLRLAREPQRHWRLTRIGSVLLVTFPTPRPAAFPSCDQDRSSGQ</sequence>
<feature type="transmembrane region" description="Helical" evidence="1">
    <location>
        <begin position="228"/>
        <end position="248"/>
    </location>
</feature>
<feature type="transmembrane region" description="Helical" evidence="1">
    <location>
        <begin position="106"/>
        <end position="127"/>
    </location>
</feature>
<keyword evidence="3" id="KW-1185">Reference proteome</keyword>
<dbReference type="RefSeq" id="WP_146315131.1">
    <property type="nucleotide sequence ID" value="NZ_VCQV01000003.1"/>
</dbReference>
<reference evidence="2 3" key="1">
    <citation type="submission" date="2019-05" db="EMBL/GenBank/DDBJ databases">
        <authorList>
            <person name="Lee S.D."/>
        </authorList>
    </citation>
    <scope>NUCLEOTIDE SEQUENCE [LARGE SCALE GENOMIC DNA]</scope>
    <source>
        <strain evidence="2 3">C5-26</strain>
    </source>
</reference>
<gene>
    <name evidence="2" type="ORF">FGL98_02695</name>
</gene>
<feature type="transmembrane region" description="Helical" evidence="1">
    <location>
        <begin position="288"/>
        <end position="309"/>
    </location>
</feature>
<feature type="transmembrane region" description="Helical" evidence="1">
    <location>
        <begin position="180"/>
        <end position="208"/>
    </location>
</feature>
<dbReference type="AlphaFoldDB" id="A0A563E8L2"/>
<protein>
    <submittedName>
        <fullName evidence="2">DUF2079 domain-containing protein</fullName>
    </submittedName>
</protein>
<dbReference type="OrthoDB" id="5240834at2"/>
<dbReference type="Pfam" id="PF09852">
    <property type="entry name" value="DUF2079"/>
    <property type="match status" value="1"/>
</dbReference>
<evidence type="ECO:0000313" key="3">
    <source>
        <dbReference type="Proteomes" id="UP000320244"/>
    </source>
</evidence>